<dbReference type="InterPro" id="IPR006710">
    <property type="entry name" value="Glyco_hydro_43"/>
</dbReference>
<reference evidence="6" key="1">
    <citation type="journal article" date="2019" name="Plant J.">
        <title>Chlorella vulgaris genome assembly and annotation reveals the molecular basis for metabolic acclimation to high light conditions.</title>
        <authorList>
            <person name="Cecchin M."/>
            <person name="Marcolungo L."/>
            <person name="Rossato M."/>
            <person name="Girolomoni L."/>
            <person name="Cosentino E."/>
            <person name="Cuine S."/>
            <person name="Li-Beisson Y."/>
            <person name="Delledonne M."/>
            <person name="Ballottari M."/>
        </authorList>
    </citation>
    <scope>NUCLEOTIDE SEQUENCE</scope>
    <source>
        <strain evidence="6">211/11P</strain>
    </source>
</reference>
<sequence>MLQWVVFAVLAGLGHSATLPVAAPLSDATISLQGSIPNDQFGKPVHAHGGQILQEGRTFWWVGTSQKKPPSWTSTEINLYESQDLVNWRFRSVVFRWQQIQGYPGRLPYGHLLQPPPPFRIERPKILHHARRGYFVLMFHLDTPGFEVPAVGVAISRNITGPFRWVHHFFPDNNTSYDMTVWQERGTGGAADRAYLVRSCPVMRIAVSRLRPDWLATEGSLCSTTGLGAEGPAVFRHAGRHYIFASHLTGWDPNPPILHESTAGGMCSTFWRVLPQPSHGTQAGTTYDAQSHYIFTFVFEDGSELLMWMGDRWQPDGPDSIGAASYVWLPLLPRIGAPGFELVFSEGWSLRQYKGAVWDVSAQAVRFAAADAADAVAVS</sequence>
<evidence type="ECO:0000256" key="4">
    <source>
        <dbReference type="RuleBase" id="RU361187"/>
    </source>
</evidence>
<evidence type="ECO:0000256" key="5">
    <source>
        <dbReference type="SAM" id="SignalP"/>
    </source>
</evidence>
<dbReference type="GO" id="GO:0004553">
    <property type="term" value="F:hydrolase activity, hydrolyzing O-glycosyl compounds"/>
    <property type="evidence" value="ECO:0007669"/>
    <property type="project" value="InterPro"/>
</dbReference>
<keyword evidence="5" id="KW-0732">Signal</keyword>
<gene>
    <name evidence="6" type="ORF">D9Q98_009695</name>
</gene>
<feature type="signal peptide" evidence="5">
    <location>
        <begin position="1"/>
        <end position="16"/>
    </location>
</feature>
<keyword evidence="7" id="KW-1185">Reference proteome</keyword>
<feature type="chain" id="PRO_5038362341" evidence="5">
    <location>
        <begin position="17"/>
        <end position="379"/>
    </location>
</feature>
<dbReference type="Proteomes" id="UP001055712">
    <property type="component" value="Unassembled WGS sequence"/>
</dbReference>
<dbReference type="CDD" id="cd08985">
    <property type="entry name" value="GH43_CtGH43-like"/>
    <property type="match status" value="1"/>
</dbReference>
<protein>
    <submittedName>
        <fullName evidence="6">Uncharacterized protein</fullName>
    </submittedName>
</protein>
<dbReference type="GO" id="GO:0005975">
    <property type="term" value="P:carbohydrate metabolic process"/>
    <property type="evidence" value="ECO:0007669"/>
    <property type="project" value="InterPro"/>
</dbReference>
<comment type="caution">
    <text evidence="6">The sequence shown here is derived from an EMBL/GenBank/DDBJ whole genome shotgun (WGS) entry which is preliminary data.</text>
</comment>
<evidence type="ECO:0000313" key="6">
    <source>
        <dbReference type="EMBL" id="KAI3423861.1"/>
    </source>
</evidence>
<dbReference type="EMBL" id="SIDB01000014">
    <property type="protein sequence ID" value="KAI3423861.1"/>
    <property type="molecule type" value="Genomic_DNA"/>
</dbReference>
<dbReference type="Gene3D" id="2.115.10.20">
    <property type="entry name" value="Glycosyl hydrolase domain, family 43"/>
    <property type="match status" value="1"/>
</dbReference>
<dbReference type="PANTHER" id="PTHR22925">
    <property type="entry name" value="GLYCOSYL HYDROLASE 43 FAMILY MEMBER"/>
    <property type="match status" value="1"/>
</dbReference>
<dbReference type="InterPro" id="IPR023296">
    <property type="entry name" value="Glyco_hydro_beta-prop_sf"/>
</dbReference>
<dbReference type="Pfam" id="PF04616">
    <property type="entry name" value="Glyco_hydro_43"/>
    <property type="match status" value="1"/>
</dbReference>
<evidence type="ECO:0000256" key="1">
    <source>
        <dbReference type="ARBA" id="ARBA00009865"/>
    </source>
</evidence>
<proteinExistence type="inferred from homology"/>
<reference evidence="6" key="2">
    <citation type="submission" date="2020-11" db="EMBL/GenBank/DDBJ databases">
        <authorList>
            <person name="Cecchin M."/>
            <person name="Marcolungo L."/>
            <person name="Rossato M."/>
            <person name="Girolomoni L."/>
            <person name="Cosentino E."/>
            <person name="Cuine S."/>
            <person name="Li-Beisson Y."/>
            <person name="Delledonne M."/>
            <person name="Ballottari M."/>
        </authorList>
    </citation>
    <scope>NUCLEOTIDE SEQUENCE</scope>
    <source>
        <strain evidence="6">211/11P</strain>
        <tissue evidence="6">Whole cell</tissue>
    </source>
</reference>
<keyword evidence="2 4" id="KW-0378">Hydrolase</keyword>
<dbReference type="AlphaFoldDB" id="A0A9D4YSC4"/>
<evidence type="ECO:0000313" key="7">
    <source>
        <dbReference type="Proteomes" id="UP001055712"/>
    </source>
</evidence>
<dbReference type="SUPFAM" id="SSF75005">
    <property type="entry name" value="Arabinanase/levansucrase/invertase"/>
    <property type="match status" value="1"/>
</dbReference>
<evidence type="ECO:0000256" key="2">
    <source>
        <dbReference type="ARBA" id="ARBA00022801"/>
    </source>
</evidence>
<organism evidence="6 7">
    <name type="scientific">Chlorella vulgaris</name>
    <name type="common">Green alga</name>
    <dbReference type="NCBI Taxonomy" id="3077"/>
    <lineage>
        <taxon>Eukaryota</taxon>
        <taxon>Viridiplantae</taxon>
        <taxon>Chlorophyta</taxon>
        <taxon>core chlorophytes</taxon>
        <taxon>Trebouxiophyceae</taxon>
        <taxon>Chlorellales</taxon>
        <taxon>Chlorellaceae</taxon>
        <taxon>Chlorella clade</taxon>
        <taxon>Chlorella</taxon>
    </lineage>
</organism>
<evidence type="ECO:0000256" key="3">
    <source>
        <dbReference type="ARBA" id="ARBA00023295"/>
    </source>
</evidence>
<comment type="similarity">
    <text evidence="1 4">Belongs to the glycosyl hydrolase 43 family.</text>
</comment>
<name>A0A9D4YSC4_CHLVU</name>
<accession>A0A9D4YSC4</accession>
<dbReference type="PANTHER" id="PTHR22925:SF3">
    <property type="entry name" value="GLYCOSYL HYDROLASE FAMILY PROTEIN 43"/>
    <property type="match status" value="1"/>
</dbReference>
<dbReference type="OrthoDB" id="506981at2759"/>
<keyword evidence="3 4" id="KW-0326">Glycosidase</keyword>